<dbReference type="HOGENOM" id="CLU_2814157_0_0_1"/>
<sequence>MSRRGNRHTNVIHFSDNCVGGAVLVLPSLAVGIIHNVYGIRTRITSRNQVTAFVARFRPLLFMICGC</sequence>
<dbReference type="EMBL" id="KN835221">
    <property type="protein sequence ID" value="KIK43112.1"/>
    <property type="molecule type" value="Genomic_DNA"/>
</dbReference>
<proteinExistence type="predicted"/>
<keyword evidence="1" id="KW-0472">Membrane</keyword>
<accession>A0A0D0B9T7</accession>
<name>A0A0D0B9T7_9AGAM</name>
<organism evidence="2 3">
    <name type="scientific">Suillus luteus UH-Slu-Lm8-n1</name>
    <dbReference type="NCBI Taxonomy" id="930992"/>
    <lineage>
        <taxon>Eukaryota</taxon>
        <taxon>Fungi</taxon>
        <taxon>Dikarya</taxon>
        <taxon>Basidiomycota</taxon>
        <taxon>Agaricomycotina</taxon>
        <taxon>Agaricomycetes</taxon>
        <taxon>Agaricomycetidae</taxon>
        <taxon>Boletales</taxon>
        <taxon>Suillineae</taxon>
        <taxon>Suillaceae</taxon>
        <taxon>Suillus</taxon>
    </lineage>
</organism>
<dbReference type="InParanoid" id="A0A0D0B9T7"/>
<dbReference type="AlphaFoldDB" id="A0A0D0B9T7"/>
<evidence type="ECO:0000313" key="2">
    <source>
        <dbReference type="EMBL" id="KIK43112.1"/>
    </source>
</evidence>
<protein>
    <submittedName>
        <fullName evidence="2">Uncharacterized protein</fullName>
    </submittedName>
</protein>
<feature type="transmembrane region" description="Helical" evidence="1">
    <location>
        <begin position="20"/>
        <end position="38"/>
    </location>
</feature>
<keyword evidence="3" id="KW-1185">Reference proteome</keyword>
<reference evidence="3" key="2">
    <citation type="submission" date="2015-01" db="EMBL/GenBank/DDBJ databases">
        <title>Evolutionary Origins and Diversification of the Mycorrhizal Mutualists.</title>
        <authorList>
            <consortium name="DOE Joint Genome Institute"/>
            <consortium name="Mycorrhizal Genomics Consortium"/>
            <person name="Kohler A."/>
            <person name="Kuo A."/>
            <person name="Nagy L.G."/>
            <person name="Floudas D."/>
            <person name="Copeland A."/>
            <person name="Barry K.W."/>
            <person name="Cichocki N."/>
            <person name="Veneault-Fourrey C."/>
            <person name="LaButti K."/>
            <person name="Lindquist E.A."/>
            <person name="Lipzen A."/>
            <person name="Lundell T."/>
            <person name="Morin E."/>
            <person name="Murat C."/>
            <person name="Riley R."/>
            <person name="Ohm R."/>
            <person name="Sun H."/>
            <person name="Tunlid A."/>
            <person name="Henrissat B."/>
            <person name="Grigoriev I.V."/>
            <person name="Hibbett D.S."/>
            <person name="Martin F."/>
        </authorList>
    </citation>
    <scope>NUCLEOTIDE SEQUENCE [LARGE SCALE GENOMIC DNA]</scope>
    <source>
        <strain evidence="3">UH-Slu-Lm8-n1</strain>
    </source>
</reference>
<dbReference type="Proteomes" id="UP000054485">
    <property type="component" value="Unassembled WGS sequence"/>
</dbReference>
<reference evidence="2 3" key="1">
    <citation type="submission" date="2014-04" db="EMBL/GenBank/DDBJ databases">
        <authorList>
            <consortium name="DOE Joint Genome Institute"/>
            <person name="Kuo A."/>
            <person name="Ruytinx J."/>
            <person name="Rineau F."/>
            <person name="Colpaert J."/>
            <person name="Kohler A."/>
            <person name="Nagy L.G."/>
            <person name="Floudas D."/>
            <person name="Copeland A."/>
            <person name="Barry K.W."/>
            <person name="Cichocki N."/>
            <person name="Veneault-Fourrey C."/>
            <person name="LaButti K."/>
            <person name="Lindquist E.A."/>
            <person name="Lipzen A."/>
            <person name="Lundell T."/>
            <person name="Morin E."/>
            <person name="Murat C."/>
            <person name="Sun H."/>
            <person name="Tunlid A."/>
            <person name="Henrissat B."/>
            <person name="Grigoriev I.V."/>
            <person name="Hibbett D.S."/>
            <person name="Martin F."/>
            <person name="Nordberg H.P."/>
            <person name="Cantor M.N."/>
            <person name="Hua S.X."/>
        </authorList>
    </citation>
    <scope>NUCLEOTIDE SEQUENCE [LARGE SCALE GENOMIC DNA]</scope>
    <source>
        <strain evidence="2 3">UH-Slu-Lm8-n1</strain>
    </source>
</reference>
<keyword evidence="1" id="KW-0812">Transmembrane</keyword>
<evidence type="ECO:0000313" key="3">
    <source>
        <dbReference type="Proteomes" id="UP000054485"/>
    </source>
</evidence>
<evidence type="ECO:0000256" key="1">
    <source>
        <dbReference type="SAM" id="Phobius"/>
    </source>
</evidence>
<gene>
    <name evidence="2" type="ORF">CY34DRAFT_736357</name>
</gene>
<keyword evidence="1" id="KW-1133">Transmembrane helix</keyword>